<evidence type="ECO:0000256" key="1">
    <source>
        <dbReference type="SAM" id="MobiDB-lite"/>
    </source>
</evidence>
<evidence type="ECO:0000313" key="4">
    <source>
        <dbReference type="Proteomes" id="UP000663828"/>
    </source>
</evidence>
<evidence type="ECO:0000313" key="3">
    <source>
        <dbReference type="EMBL" id="CAF1679876.1"/>
    </source>
</evidence>
<feature type="compositionally biased region" description="Low complexity" evidence="1">
    <location>
        <begin position="211"/>
        <end position="232"/>
    </location>
</feature>
<reference evidence="3" key="1">
    <citation type="submission" date="2021-02" db="EMBL/GenBank/DDBJ databases">
        <authorList>
            <person name="Nowell W R."/>
        </authorList>
    </citation>
    <scope>NUCLEOTIDE SEQUENCE</scope>
</reference>
<proteinExistence type="predicted"/>
<dbReference type="InterPro" id="IPR030379">
    <property type="entry name" value="G_SEPTIN_dom"/>
</dbReference>
<protein>
    <recommendedName>
        <fullName evidence="2">Septin-type G domain-containing protein</fullName>
    </recommendedName>
</protein>
<dbReference type="GO" id="GO:0005525">
    <property type="term" value="F:GTP binding"/>
    <property type="evidence" value="ECO:0007669"/>
    <property type="project" value="InterPro"/>
</dbReference>
<dbReference type="PROSITE" id="PS51719">
    <property type="entry name" value="G_SEPTIN"/>
    <property type="match status" value="1"/>
</dbReference>
<keyword evidence="4" id="KW-1185">Reference proteome</keyword>
<dbReference type="InterPro" id="IPR027417">
    <property type="entry name" value="P-loop_NTPase"/>
</dbReference>
<organism evidence="3 4">
    <name type="scientific">Adineta ricciae</name>
    <name type="common">Rotifer</name>
    <dbReference type="NCBI Taxonomy" id="249248"/>
    <lineage>
        <taxon>Eukaryota</taxon>
        <taxon>Metazoa</taxon>
        <taxon>Spiralia</taxon>
        <taxon>Gnathifera</taxon>
        <taxon>Rotifera</taxon>
        <taxon>Eurotatoria</taxon>
        <taxon>Bdelloidea</taxon>
        <taxon>Adinetida</taxon>
        <taxon>Adinetidae</taxon>
        <taxon>Adineta</taxon>
    </lineage>
</organism>
<feature type="non-terminal residue" evidence="3">
    <location>
        <position position="1"/>
    </location>
</feature>
<dbReference type="PANTHER" id="PTHR18884">
    <property type="entry name" value="SEPTIN"/>
    <property type="match status" value="1"/>
</dbReference>
<evidence type="ECO:0000259" key="2">
    <source>
        <dbReference type="PROSITE" id="PS51719"/>
    </source>
</evidence>
<gene>
    <name evidence="3" type="ORF">XAT740_LOCUS60340</name>
</gene>
<sequence length="232" mass="26796">SLINKNERLRPIDRDFLHHLQHKVNVIPVIAKADTLLKSELIALKKQLLSDIDKYGVQLYDFPEGDPEQDEDTHSLDKALRESIPFAIMGSNTTLESNGRKVRGRAYPWGIVDVEDPKNSDLAHLREMLCKTHLQDLKDVTSDVHYESFRAQQLLGRRNLNEIYEDDPYENIEVKYKLIQQKDDQIRDMKQQIQDMQHKLNSTPNDYQSLTPTSIPEPTTTTSTTGERSTKI</sequence>
<dbReference type="SUPFAM" id="SSF52540">
    <property type="entry name" value="P-loop containing nucleoside triphosphate hydrolases"/>
    <property type="match status" value="1"/>
</dbReference>
<dbReference type="Proteomes" id="UP000663828">
    <property type="component" value="Unassembled WGS sequence"/>
</dbReference>
<dbReference type="EMBL" id="CAJNOR010014788">
    <property type="protein sequence ID" value="CAF1679876.1"/>
    <property type="molecule type" value="Genomic_DNA"/>
</dbReference>
<comment type="caution">
    <text evidence="3">The sequence shown here is derived from an EMBL/GenBank/DDBJ whole genome shotgun (WGS) entry which is preliminary data.</text>
</comment>
<feature type="region of interest" description="Disordered" evidence="1">
    <location>
        <begin position="201"/>
        <end position="232"/>
    </location>
</feature>
<feature type="compositionally biased region" description="Polar residues" evidence="1">
    <location>
        <begin position="201"/>
        <end position="210"/>
    </location>
</feature>
<dbReference type="Gene3D" id="3.40.50.300">
    <property type="entry name" value="P-loop containing nucleotide triphosphate hydrolases"/>
    <property type="match status" value="1"/>
</dbReference>
<accession>A0A816H035</accession>
<dbReference type="Pfam" id="PF00735">
    <property type="entry name" value="Septin"/>
    <property type="match status" value="1"/>
</dbReference>
<name>A0A816H035_ADIRI</name>
<dbReference type="AlphaFoldDB" id="A0A816H035"/>
<feature type="domain" description="Septin-type G" evidence="2">
    <location>
        <begin position="1"/>
        <end position="156"/>
    </location>
</feature>